<protein>
    <submittedName>
        <fullName evidence="1">Uncharacterized protein</fullName>
    </submittedName>
</protein>
<dbReference type="EMBL" id="JAMZMM010000010">
    <property type="protein sequence ID" value="MCP2727271.1"/>
    <property type="molecule type" value="Genomic_DNA"/>
</dbReference>
<name>A0AAE3GMD7_9CYAN</name>
<dbReference type="RefSeq" id="WP_254010087.1">
    <property type="nucleotide sequence ID" value="NZ_JAMZMM010000010.1"/>
</dbReference>
<accession>A0AAE3GMD7</accession>
<dbReference type="AlphaFoldDB" id="A0AAE3GMD7"/>
<evidence type="ECO:0000313" key="1">
    <source>
        <dbReference type="EMBL" id="MCP2727271.1"/>
    </source>
</evidence>
<reference evidence="1" key="1">
    <citation type="submission" date="2022-06" db="EMBL/GenBank/DDBJ databases">
        <title>New cyanobacteria of genus Symplocastrum in benthos of Lake Baikal.</title>
        <authorList>
            <person name="Sorokovikova E."/>
            <person name="Tikhonova I."/>
            <person name="Krasnopeev A."/>
            <person name="Evseev P."/>
            <person name="Gladkikh A."/>
            <person name="Belykh O."/>
        </authorList>
    </citation>
    <scope>NUCLEOTIDE SEQUENCE</scope>
    <source>
        <strain evidence="1">BBK-W-15</strain>
    </source>
</reference>
<comment type="caution">
    <text evidence="1">The sequence shown here is derived from an EMBL/GenBank/DDBJ whole genome shotgun (WGS) entry which is preliminary data.</text>
</comment>
<sequence>MSGNTDNLSGKQEKCKRESLKTLDFIPQRWLVYQENRQAARQTVKELTADLKLALEKMIF</sequence>
<proteinExistence type="predicted"/>
<organism evidence="1 2">
    <name type="scientific">Limnofasciculus baicalensis BBK-W-15</name>
    <dbReference type="NCBI Taxonomy" id="2699891"/>
    <lineage>
        <taxon>Bacteria</taxon>
        <taxon>Bacillati</taxon>
        <taxon>Cyanobacteriota</taxon>
        <taxon>Cyanophyceae</taxon>
        <taxon>Coleofasciculales</taxon>
        <taxon>Coleofasciculaceae</taxon>
        <taxon>Limnofasciculus</taxon>
        <taxon>Limnofasciculus baicalensis</taxon>
    </lineage>
</organism>
<evidence type="ECO:0000313" key="2">
    <source>
        <dbReference type="Proteomes" id="UP001204953"/>
    </source>
</evidence>
<dbReference type="Proteomes" id="UP001204953">
    <property type="component" value="Unassembled WGS sequence"/>
</dbReference>
<keyword evidence="2" id="KW-1185">Reference proteome</keyword>
<gene>
    <name evidence="1" type="ORF">NJ959_02130</name>
</gene>